<gene>
    <name evidence="1" type="primary">SETMAR</name>
    <name evidence="1" type="ORF">TNCV_2691251</name>
</gene>
<dbReference type="Gene3D" id="3.30.420.10">
    <property type="entry name" value="Ribonuclease H-like superfamily/Ribonuclease H"/>
    <property type="match status" value="1"/>
</dbReference>
<reference evidence="1" key="1">
    <citation type="submission" date="2020-08" db="EMBL/GenBank/DDBJ databases">
        <title>Multicomponent nature underlies the extraordinary mechanical properties of spider dragline silk.</title>
        <authorList>
            <person name="Kono N."/>
            <person name="Nakamura H."/>
            <person name="Mori M."/>
            <person name="Yoshida Y."/>
            <person name="Ohtoshi R."/>
            <person name="Malay A.D."/>
            <person name="Moran D.A.P."/>
            <person name="Tomita M."/>
            <person name="Numata K."/>
            <person name="Arakawa K."/>
        </authorList>
    </citation>
    <scope>NUCLEOTIDE SEQUENCE</scope>
</reference>
<keyword evidence="2" id="KW-1185">Reference proteome</keyword>
<dbReference type="GO" id="GO:0000014">
    <property type="term" value="F:single-stranded DNA endodeoxyribonuclease activity"/>
    <property type="evidence" value="ECO:0007669"/>
    <property type="project" value="TreeGrafter"/>
</dbReference>
<dbReference type="InterPro" id="IPR036397">
    <property type="entry name" value="RNaseH_sf"/>
</dbReference>
<dbReference type="GO" id="GO:0044547">
    <property type="term" value="F:DNA topoisomerase binding"/>
    <property type="evidence" value="ECO:0007669"/>
    <property type="project" value="TreeGrafter"/>
</dbReference>
<dbReference type="AlphaFoldDB" id="A0A8X7BBQ3"/>
<proteinExistence type="predicted"/>
<dbReference type="GO" id="GO:0044774">
    <property type="term" value="P:mitotic DNA integrity checkpoint signaling"/>
    <property type="evidence" value="ECO:0007669"/>
    <property type="project" value="TreeGrafter"/>
</dbReference>
<dbReference type="Proteomes" id="UP000887159">
    <property type="component" value="Unassembled WGS sequence"/>
</dbReference>
<dbReference type="GO" id="GO:0015074">
    <property type="term" value="P:DNA integration"/>
    <property type="evidence" value="ECO:0007669"/>
    <property type="project" value="TreeGrafter"/>
</dbReference>
<dbReference type="GO" id="GO:0042800">
    <property type="term" value="F:histone H3K4 methyltransferase activity"/>
    <property type="evidence" value="ECO:0007669"/>
    <property type="project" value="TreeGrafter"/>
</dbReference>
<accession>A0A8X7BBQ3</accession>
<dbReference type="GO" id="GO:0000729">
    <property type="term" value="P:DNA double-strand break processing"/>
    <property type="evidence" value="ECO:0007669"/>
    <property type="project" value="TreeGrafter"/>
</dbReference>
<dbReference type="GO" id="GO:0000793">
    <property type="term" value="C:condensed chromosome"/>
    <property type="evidence" value="ECO:0007669"/>
    <property type="project" value="TreeGrafter"/>
</dbReference>
<dbReference type="InterPro" id="IPR052709">
    <property type="entry name" value="Transposase-MT_Hybrid"/>
</dbReference>
<sequence length="384" mass="43915">MFAVCGVPQGVKWCSGDTFAFPLAHASPVWRKMVFWGYLCVPFGPRFSRMEENGDLGVPLRSLWPTLLPYGGKWVNAGDKGWKAYPLDPHPDAVSLNSACTAGKRRTWFLPEDRHTASLVVFRSGWRHARTKLFFAPMDPLLLCPDSPFLVTPHKSLNSGREVISERDLLTTPETEILEEFSNQDVIQIGKTKRAGVWVPHNLSEENRANRSTTCNLLLQRYNTELFFDTLITADKKWVLYDNPKRERQWLSPKEPPRRTAKPGLHPKKALLCVWWGIRGIIHFEVLKPGETVNADLYCEQLDQLNQSLIEKYPAVINRKVIIVQHDNILRNQQPEKPHLTVITALIRLGIESKRDWMTFTTTNTHAASTRCYSSSTVETGVWR</sequence>
<dbReference type="EMBL" id="BMAU01021370">
    <property type="protein sequence ID" value="GFY24934.1"/>
    <property type="molecule type" value="Genomic_DNA"/>
</dbReference>
<dbReference type="InterPro" id="IPR001888">
    <property type="entry name" value="Transposase_1"/>
</dbReference>
<dbReference type="GO" id="GO:0005634">
    <property type="term" value="C:nucleus"/>
    <property type="evidence" value="ECO:0007669"/>
    <property type="project" value="TreeGrafter"/>
</dbReference>
<dbReference type="PANTHER" id="PTHR46060">
    <property type="entry name" value="MARINER MOS1 TRANSPOSASE-LIKE PROTEIN"/>
    <property type="match status" value="1"/>
</dbReference>
<dbReference type="GO" id="GO:0006303">
    <property type="term" value="P:double-strand break repair via nonhomologous end joining"/>
    <property type="evidence" value="ECO:0007669"/>
    <property type="project" value="TreeGrafter"/>
</dbReference>
<dbReference type="GO" id="GO:0031297">
    <property type="term" value="P:replication fork processing"/>
    <property type="evidence" value="ECO:0007669"/>
    <property type="project" value="TreeGrafter"/>
</dbReference>
<name>A0A8X7BBQ3_TRICX</name>
<protein>
    <submittedName>
        <fullName evidence="1">Histone-lysine N-methyltransferase SETMAR</fullName>
    </submittedName>
</protein>
<dbReference type="PANTHER" id="PTHR46060:SF2">
    <property type="entry name" value="HISTONE-LYSINE N-METHYLTRANSFERASE SETMAR"/>
    <property type="match status" value="1"/>
</dbReference>
<dbReference type="GO" id="GO:0046975">
    <property type="term" value="F:histone H3K36 methyltransferase activity"/>
    <property type="evidence" value="ECO:0007669"/>
    <property type="project" value="TreeGrafter"/>
</dbReference>
<evidence type="ECO:0000313" key="2">
    <source>
        <dbReference type="Proteomes" id="UP000887159"/>
    </source>
</evidence>
<dbReference type="GO" id="GO:0003697">
    <property type="term" value="F:single-stranded DNA binding"/>
    <property type="evidence" value="ECO:0007669"/>
    <property type="project" value="TreeGrafter"/>
</dbReference>
<dbReference type="GO" id="GO:0035861">
    <property type="term" value="C:site of double-strand break"/>
    <property type="evidence" value="ECO:0007669"/>
    <property type="project" value="TreeGrafter"/>
</dbReference>
<comment type="caution">
    <text evidence="1">The sequence shown here is derived from an EMBL/GenBank/DDBJ whole genome shotgun (WGS) entry which is preliminary data.</text>
</comment>
<dbReference type="Pfam" id="PF01359">
    <property type="entry name" value="Transposase_1"/>
    <property type="match status" value="1"/>
</dbReference>
<dbReference type="GO" id="GO:0003690">
    <property type="term" value="F:double-stranded DNA binding"/>
    <property type="evidence" value="ECO:0007669"/>
    <property type="project" value="TreeGrafter"/>
</dbReference>
<organism evidence="1 2">
    <name type="scientific">Trichonephila clavipes</name>
    <name type="common">Golden silk orbweaver</name>
    <name type="synonym">Nephila clavipes</name>
    <dbReference type="NCBI Taxonomy" id="2585209"/>
    <lineage>
        <taxon>Eukaryota</taxon>
        <taxon>Metazoa</taxon>
        <taxon>Ecdysozoa</taxon>
        <taxon>Arthropoda</taxon>
        <taxon>Chelicerata</taxon>
        <taxon>Arachnida</taxon>
        <taxon>Araneae</taxon>
        <taxon>Araneomorphae</taxon>
        <taxon>Entelegynae</taxon>
        <taxon>Araneoidea</taxon>
        <taxon>Nephilidae</taxon>
        <taxon>Trichonephila</taxon>
    </lineage>
</organism>
<evidence type="ECO:0000313" key="1">
    <source>
        <dbReference type="EMBL" id="GFY24934.1"/>
    </source>
</evidence>